<proteinExistence type="predicted"/>
<dbReference type="EMBL" id="FNBN01000002">
    <property type="protein sequence ID" value="SDF74195.1"/>
    <property type="molecule type" value="Genomic_DNA"/>
</dbReference>
<accession>A0A1G7NJA2</accession>
<feature type="chain" id="PRO_5011746911" evidence="1">
    <location>
        <begin position="21"/>
        <end position="252"/>
    </location>
</feature>
<dbReference type="AlphaFoldDB" id="A0A1G7NJA2"/>
<evidence type="ECO:0000313" key="2">
    <source>
        <dbReference type="EMBL" id="SDF74195.1"/>
    </source>
</evidence>
<name>A0A1G7NJA2_CHIFI</name>
<gene>
    <name evidence="2" type="ORF">SAMN04488121_102830</name>
</gene>
<dbReference type="Proteomes" id="UP000199045">
    <property type="component" value="Unassembled WGS sequence"/>
</dbReference>
<sequence length="252" mass="27434">MKKSFFQLCAAMTLVAVMFAACSKQSSDETVAPPAKDGKATVDYQIQAVNPTGSVAADAAGKERLGRIMNDPSVASFPSLRFDFTWDSIKIRFRELKFEAKNGPDEINLSVKSDRFIDILDSTELGSIMLPLGNFQQVKLYVRVQGDTVKPAFLMNGRITWRGTDIPVIVMVTGKVELTATGKDVSIGTDGITFDGKLKLDLNLVMTKLQIGDFTGSFTGGKLVLKIDADLDSNNKLKAALETSMSVEHTPR</sequence>
<dbReference type="PROSITE" id="PS51257">
    <property type="entry name" value="PROKAR_LIPOPROTEIN"/>
    <property type="match status" value="1"/>
</dbReference>
<organism evidence="2 3">
    <name type="scientific">Chitinophaga filiformis</name>
    <name type="common">Myxococcus filiformis</name>
    <name type="synonym">Flexibacter filiformis</name>
    <dbReference type="NCBI Taxonomy" id="104663"/>
    <lineage>
        <taxon>Bacteria</taxon>
        <taxon>Pseudomonadati</taxon>
        <taxon>Bacteroidota</taxon>
        <taxon>Chitinophagia</taxon>
        <taxon>Chitinophagales</taxon>
        <taxon>Chitinophagaceae</taxon>
        <taxon>Chitinophaga</taxon>
    </lineage>
</organism>
<evidence type="ECO:0000256" key="1">
    <source>
        <dbReference type="SAM" id="SignalP"/>
    </source>
</evidence>
<dbReference type="RefSeq" id="WP_089831506.1">
    <property type="nucleotide sequence ID" value="NZ_FNBN01000002.1"/>
</dbReference>
<evidence type="ECO:0000313" key="3">
    <source>
        <dbReference type="Proteomes" id="UP000199045"/>
    </source>
</evidence>
<dbReference type="OrthoDB" id="662322at2"/>
<keyword evidence="1" id="KW-0732">Signal</keyword>
<protein>
    <submittedName>
        <fullName evidence="2">Uncharacterized protein</fullName>
    </submittedName>
</protein>
<feature type="signal peptide" evidence="1">
    <location>
        <begin position="1"/>
        <end position="20"/>
    </location>
</feature>
<reference evidence="2 3" key="1">
    <citation type="submission" date="2016-10" db="EMBL/GenBank/DDBJ databases">
        <authorList>
            <person name="de Groot N.N."/>
        </authorList>
    </citation>
    <scope>NUCLEOTIDE SEQUENCE [LARGE SCALE GENOMIC DNA]</scope>
    <source>
        <strain evidence="2 3">DSM 527</strain>
    </source>
</reference>